<comment type="caution">
    <text evidence="3">The sequence shown here is derived from an EMBL/GenBank/DDBJ whole genome shotgun (WGS) entry which is preliminary data.</text>
</comment>
<name>A0A5M7CBQ1_SACHI</name>
<dbReference type="GO" id="GO:0102682">
    <property type="term" value="F:cytokinin riboside 5'-monophosphate phosphoribohydrolase activity"/>
    <property type="evidence" value="ECO:0007669"/>
    <property type="project" value="RHEA"/>
</dbReference>
<dbReference type="PANTHER" id="PTHR31223:SF70">
    <property type="entry name" value="LOG FAMILY PROTEIN YJL055W"/>
    <property type="match status" value="1"/>
</dbReference>
<sequence length="189" mass="20015">MGGHALTSSAPADVSVCVYCASGPVDQQHLDLAAEVGRKIAKRGWTLVSGGGRVSMMGEVARAARADGGRTVGVIPHALVEKEIADTEADELLVVDNMRERKGLMDAHATAFLALPGGIGTCEELFEVWTARYIGMHEKPIVLLDPDGHYRGLLDWLQGLVDSGFAKQHSLDVLNVVTDVDAALDACAP</sequence>
<evidence type="ECO:0000313" key="4">
    <source>
        <dbReference type="Proteomes" id="UP000323946"/>
    </source>
</evidence>
<gene>
    <name evidence="3" type="ORF">F1721_04695</name>
</gene>
<keyword evidence="2" id="KW-0378">Hydrolase</keyword>
<protein>
    <recommendedName>
        <fullName evidence="2">Cytokinin riboside 5'-monophosphate phosphoribohydrolase</fullName>
        <ecNumber evidence="2">3.2.2.n1</ecNumber>
    </recommendedName>
</protein>
<dbReference type="InterPro" id="IPR005269">
    <property type="entry name" value="LOG"/>
</dbReference>
<evidence type="ECO:0000313" key="3">
    <source>
        <dbReference type="EMBL" id="KAA5837121.1"/>
    </source>
</evidence>
<comment type="similarity">
    <text evidence="1 2">Belongs to the LOG family.</text>
</comment>
<keyword evidence="2" id="KW-0203">Cytokinin biosynthesis</keyword>
<dbReference type="EC" id="3.2.2.n1" evidence="2"/>
<dbReference type="GO" id="GO:0005829">
    <property type="term" value="C:cytosol"/>
    <property type="evidence" value="ECO:0007669"/>
    <property type="project" value="TreeGrafter"/>
</dbReference>
<evidence type="ECO:0000256" key="1">
    <source>
        <dbReference type="ARBA" id="ARBA00006763"/>
    </source>
</evidence>
<dbReference type="Proteomes" id="UP000323946">
    <property type="component" value="Unassembled WGS sequence"/>
</dbReference>
<dbReference type="EMBL" id="VWPH01000002">
    <property type="protein sequence ID" value="KAA5837121.1"/>
    <property type="molecule type" value="Genomic_DNA"/>
</dbReference>
<keyword evidence="4" id="KW-1185">Reference proteome</keyword>
<accession>A0A5M7CBQ1</accession>
<organism evidence="3 4">
    <name type="scientific">Saccharopolyspora hirsuta</name>
    <dbReference type="NCBI Taxonomy" id="1837"/>
    <lineage>
        <taxon>Bacteria</taxon>
        <taxon>Bacillati</taxon>
        <taxon>Actinomycetota</taxon>
        <taxon>Actinomycetes</taxon>
        <taxon>Pseudonocardiales</taxon>
        <taxon>Pseudonocardiaceae</taxon>
        <taxon>Saccharopolyspora</taxon>
    </lineage>
</organism>
<reference evidence="3 4" key="1">
    <citation type="submission" date="2019-09" db="EMBL/GenBank/DDBJ databases">
        <title>Draft genome sequence of the thermophilic Saccharopolyspora hirsuta VKM Ac-666T.</title>
        <authorList>
            <person name="Lobastova T.G."/>
            <person name="Fokina V."/>
            <person name="Bragin E.Y."/>
            <person name="Shtratnikova V.Y."/>
            <person name="Starodumova I.P."/>
            <person name="Tarlachkov S.V."/>
            <person name="Donova M.V."/>
        </authorList>
    </citation>
    <scope>NUCLEOTIDE SEQUENCE [LARGE SCALE GENOMIC DNA]</scope>
    <source>
        <strain evidence="3 4">VKM Ac-666</strain>
    </source>
</reference>
<comment type="catalytic activity">
    <reaction evidence="2">
        <text>N(6)-(dimethylallyl)adenosine 5'-phosphate + H2O = N(6)-dimethylallyladenine + D-ribose 5-phosphate</text>
        <dbReference type="Rhea" id="RHEA:48560"/>
        <dbReference type="ChEBI" id="CHEBI:15377"/>
        <dbReference type="ChEBI" id="CHEBI:17660"/>
        <dbReference type="ChEBI" id="CHEBI:57526"/>
        <dbReference type="ChEBI" id="CHEBI:78346"/>
        <dbReference type="EC" id="3.2.2.n1"/>
    </reaction>
</comment>
<dbReference type="InterPro" id="IPR031100">
    <property type="entry name" value="LOG_fam"/>
</dbReference>
<dbReference type="NCBIfam" id="TIGR00730">
    <property type="entry name" value="Rossman fold protein, TIGR00730 family"/>
    <property type="match status" value="1"/>
</dbReference>
<dbReference type="GO" id="GO:0009691">
    <property type="term" value="P:cytokinin biosynthetic process"/>
    <property type="evidence" value="ECO:0007669"/>
    <property type="project" value="UniProtKB-UniRule"/>
</dbReference>
<dbReference type="Gene3D" id="3.40.50.450">
    <property type="match status" value="1"/>
</dbReference>
<dbReference type="SUPFAM" id="SSF102405">
    <property type="entry name" value="MCP/YpsA-like"/>
    <property type="match status" value="1"/>
</dbReference>
<evidence type="ECO:0000256" key="2">
    <source>
        <dbReference type="RuleBase" id="RU363015"/>
    </source>
</evidence>
<dbReference type="OrthoDB" id="9801098at2"/>
<proteinExistence type="inferred from homology"/>
<dbReference type="Pfam" id="PF03641">
    <property type="entry name" value="Lysine_decarbox"/>
    <property type="match status" value="1"/>
</dbReference>
<comment type="catalytic activity">
    <reaction evidence="2">
        <text>9-ribosyl-trans-zeatin 5'-phosphate + H2O = trans-zeatin + D-ribose 5-phosphate</text>
        <dbReference type="Rhea" id="RHEA:48564"/>
        <dbReference type="ChEBI" id="CHEBI:15377"/>
        <dbReference type="ChEBI" id="CHEBI:16522"/>
        <dbReference type="ChEBI" id="CHEBI:78346"/>
        <dbReference type="ChEBI" id="CHEBI:87947"/>
        <dbReference type="EC" id="3.2.2.n1"/>
    </reaction>
</comment>
<dbReference type="AlphaFoldDB" id="A0A5M7CBQ1"/>
<dbReference type="PANTHER" id="PTHR31223">
    <property type="entry name" value="LOG FAMILY PROTEIN YJL055W"/>
    <property type="match status" value="1"/>
</dbReference>